<dbReference type="PANTHER" id="PTHR11895">
    <property type="entry name" value="TRANSAMIDASE"/>
    <property type="match status" value="1"/>
</dbReference>
<keyword evidence="3" id="KW-1185">Reference proteome</keyword>
<dbReference type="GO" id="GO:0016740">
    <property type="term" value="F:transferase activity"/>
    <property type="evidence" value="ECO:0007669"/>
    <property type="project" value="UniProtKB-KW"/>
</dbReference>
<organism evidence="2 3">
    <name type="scientific">Niallia nealsonii</name>
    <dbReference type="NCBI Taxonomy" id="115979"/>
    <lineage>
        <taxon>Bacteria</taxon>
        <taxon>Bacillati</taxon>
        <taxon>Bacillota</taxon>
        <taxon>Bacilli</taxon>
        <taxon>Bacillales</taxon>
        <taxon>Bacillaceae</taxon>
        <taxon>Niallia</taxon>
    </lineage>
</organism>
<evidence type="ECO:0000313" key="2">
    <source>
        <dbReference type="EMBL" id="PKG24357.1"/>
    </source>
</evidence>
<dbReference type="Proteomes" id="UP000233375">
    <property type="component" value="Unassembled WGS sequence"/>
</dbReference>
<reference evidence="2 3" key="1">
    <citation type="journal article" date="2003" name="Int. J. Syst. Evol. Microbiol.">
        <title>Bacillus nealsonii sp. nov., isolated from a spacecraft-assembly facility, whose spores are gamma-radiation resistant.</title>
        <authorList>
            <person name="Venkateswaran K."/>
            <person name="Kempf M."/>
            <person name="Chen F."/>
            <person name="Satomi M."/>
            <person name="Nicholson W."/>
            <person name="Kern R."/>
        </authorList>
    </citation>
    <scope>NUCLEOTIDE SEQUENCE [LARGE SCALE GENOMIC DNA]</scope>
    <source>
        <strain evidence="2 3">FO-92</strain>
    </source>
</reference>
<dbReference type="OrthoDB" id="9811471at2"/>
<dbReference type="Gene3D" id="3.90.1300.10">
    <property type="entry name" value="Amidase signature (AS) domain"/>
    <property type="match status" value="1"/>
</dbReference>
<gene>
    <name evidence="2" type="ORF">CWS01_06990</name>
</gene>
<protein>
    <submittedName>
        <fullName evidence="2">Asp-tRNA(Asn)/Glu-tRNA(Gln) amidotransferase subunit GatA</fullName>
    </submittedName>
</protein>
<dbReference type="PANTHER" id="PTHR11895:SF176">
    <property type="entry name" value="AMIDASE AMID-RELATED"/>
    <property type="match status" value="1"/>
</dbReference>
<feature type="domain" description="Amidase" evidence="1">
    <location>
        <begin position="25"/>
        <end position="441"/>
    </location>
</feature>
<evidence type="ECO:0000259" key="1">
    <source>
        <dbReference type="Pfam" id="PF01425"/>
    </source>
</evidence>
<dbReference type="InterPro" id="IPR000120">
    <property type="entry name" value="Amidase"/>
</dbReference>
<dbReference type="Pfam" id="PF01425">
    <property type="entry name" value="Amidase"/>
    <property type="match status" value="1"/>
</dbReference>
<evidence type="ECO:0000313" key="3">
    <source>
        <dbReference type="Proteomes" id="UP000233375"/>
    </source>
</evidence>
<sequence>MQKVQLMTIADIAEQIKNKELSPVELLDSLFDRINKYEKKLNTYITLMTDIAKQQAKEAEREIMNGNYKGPLHGIPISLKDIVAFAGVPMTNGSRVDPDYIPSRHATVTEKLLKSGAVIIGKAHLHEFAYKGPHPYYGWTKNPWDLNRVPGGSSSGSGSSVQAGLSLASIGTDTGGSIRMPASLCGVVGLKPTYGRVSRYGVSPLSWTLDHVGPLTRTCGDAALVLQSIAGFDGKDESSYKQLNWDISEFNKNASLQGKKIGVPESYIFDSLEKDTANVFKRALESMESAGAEIIPIEIAGLHELRAAQSTILTSEAYSFHMHNLEDKKEGYGPDLRPAFEIGQYYTAESYIQAQRYRTKMMQEFKKLFKEIDIIATPTFPEGAPEIELYEKEVSFWRGKFTFIANILGLPALSLPCGFSKENLPIGLQLIGSPYSEGEVLSIGSAFEQQNGYFNILPDESKWEEQL</sequence>
<dbReference type="InterPro" id="IPR023631">
    <property type="entry name" value="Amidase_dom"/>
</dbReference>
<keyword evidence="2" id="KW-0808">Transferase</keyword>
<dbReference type="InterPro" id="IPR036928">
    <property type="entry name" value="AS_sf"/>
</dbReference>
<dbReference type="RefSeq" id="WP_101176481.1">
    <property type="nucleotide sequence ID" value="NZ_PISE01000014.1"/>
</dbReference>
<dbReference type="EMBL" id="PISE01000014">
    <property type="protein sequence ID" value="PKG24357.1"/>
    <property type="molecule type" value="Genomic_DNA"/>
</dbReference>
<name>A0A2N0Z4B9_9BACI</name>
<proteinExistence type="predicted"/>
<accession>A0A2N0Z4B9</accession>
<dbReference type="SUPFAM" id="SSF75304">
    <property type="entry name" value="Amidase signature (AS) enzymes"/>
    <property type="match status" value="1"/>
</dbReference>
<comment type="caution">
    <text evidence="2">The sequence shown here is derived from an EMBL/GenBank/DDBJ whole genome shotgun (WGS) entry which is preliminary data.</text>
</comment>
<dbReference type="AlphaFoldDB" id="A0A2N0Z4B9"/>